<dbReference type="PANTHER" id="PTHR22950:SF702">
    <property type="entry name" value="AMINO ACID TRANSPORTER PROTEIN"/>
    <property type="match status" value="1"/>
</dbReference>
<dbReference type="Pfam" id="PF01490">
    <property type="entry name" value="Aa_trans"/>
    <property type="match status" value="1"/>
</dbReference>
<feature type="transmembrane region" description="Helical" evidence="5">
    <location>
        <begin position="282"/>
        <end position="300"/>
    </location>
</feature>
<accession>A0A1R2BYW0</accession>
<feature type="transmembrane region" description="Helical" evidence="5">
    <location>
        <begin position="133"/>
        <end position="153"/>
    </location>
</feature>
<evidence type="ECO:0000256" key="4">
    <source>
        <dbReference type="ARBA" id="ARBA00023136"/>
    </source>
</evidence>
<evidence type="ECO:0000256" key="2">
    <source>
        <dbReference type="ARBA" id="ARBA00022692"/>
    </source>
</evidence>
<evidence type="ECO:0000256" key="5">
    <source>
        <dbReference type="SAM" id="Phobius"/>
    </source>
</evidence>
<feature type="transmembrane region" description="Helical" evidence="5">
    <location>
        <begin position="87"/>
        <end position="112"/>
    </location>
</feature>
<feature type="transmembrane region" description="Helical" evidence="5">
    <location>
        <begin position="173"/>
        <end position="193"/>
    </location>
</feature>
<comment type="caution">
    <text evidence="7">The sequence shown here is derived from an EMBL/GenBank/DDBJ whole genome shotgun (WGS) entry which is preliminary data.</text>
</comment>
<evidence type="ECO:0000313" key="7">
    <source>
        <dbReference type="EMBL" id="OMJ81901.1"/>
    </source>
</evidence>
<dbReference type="Proteomes" id="UP000187209">
    <property type="component" value="Unassembled WGS sequence"/>
</dbReference>
<feature type="transmembrane region" description="Helical" evidence="5">
    <location>
        <begin position="200"/>
        <end position="220"/>
    </location>
</feature>
<evidence type="ECO:0000256" key="1">
    <source>
        <dbReference type="ARBA" id="ARBA00004141"/>
    </source>
</evidence>
<gene>
    <name evidence="7" type="ORF">SteCoe_17542</name>
</gene>
<keyword evidence="4 5" id="KW-0472">Membrane</keyword>
<dbReference type="GO" id="GO:0016020">
    <property type="term" value="C:membrane"/>
    <property type="evidence" value="ECO:0007669"/>
    <property type="project" value="UniProtKB-SubCell"/>
</dbReference>
<feature type="transmembrane region" description="Helical" evidence="5">
    <location>
        <begin position="320"/>
        <end position="343"/>
    </location>
</feature>
<dbReference type="AlphaFoldDB" id="A0A1R2BYW0"/>
<keyword evidence="8" id="KW-1185">Reference proteome</keyword>
<reference evidence="7 8" key="1">
    <citation type="submission" date="2016-11" db="EMBL/GenBank/DDBJ databases">
        <title>The macronuclear genome of Stentor coeruleus: a giant cell with tiny introns.</title>
        <authorList>
            <person name="Slabodnick M."/>
            <person name="Ruby J.G."/>
            <person name="Reiff S.B."/>
            <person name="Swart E.C."/>
            <person name="Gosai S."/>
            <person name="Prabakaran S."/>
            <person name="Witkowska E."/>
            <person name="Larue G.E."/>
            <person name="Fisher S."/>
            <person name="Freeman R.M."/>
            <person name="Gunawardena J."/>
            <person name="Chu W."/>
            <person name="Stover N.A."/>
            <person name="Gregory B.D."/>
            <person name="Nowacki M."/>
            <person name="Derisi J."/>
            <person name="Roy S.W."/>
            <person name="Marshall W.F."/>
            <person name="Sood P."/>
        </authorList>
    </citation>
    <scope>NUCLEOTIDE SEQUENCE [LARGE SCALE GENOMIC DNA]</scope>
    <source>
        <strain evidence="7">WM001</strain>
    </source>
</reference>
<evidence type="ECO:0000259" key="6">
    <source>
        <dbReference type="Pfam" id="PF01490"/>
    </source>
</evidence>
<organism evidence="7 8">
    <name type="scientific">Stentor coeruleus</name>
    <dbReference type="NCBI Taxonomy" id="5963"/>
    <lineage>
        <taxon>Eukaryota</taxon>
        <taxon>Sar</taxon>
        <taxon>Alveolata</taxon>
        <taxon>Ciliophora</taxon>
        <taxon>Postciliodesmatophora</taxon>
        <taxon>Heterotrichea</taxon>
        <taxon>Heterotrichida</taxon>
        <taxon>Stentoridae</taxon>
        <taxon>Stentor</taxon>
    </lineage>
</organism>
<feature type="transmembrane region" description="Helical" evidence="5">
    <location>
        <begin position="389"/>
        <end position="411"/>
    </location>
</feature>
<dbReference type="InterPro" id="IPR013057">
    <property type="entry name" value="AA_transpt_TM"/>
</dbReference>
<keyword evidence="2 5" id="KW-0812">Transmembrane</keyword>
<name>A0A1R2BYW0_9CILI</name>
<comment type="subcellular location">
    <subcellularLocation>
        <location evidence="1">Membrane</location>
        <topology evidence="1">Multi-pass membrane protein</topology>
    </subcellularLocation>
</comment>
<dbReference type="PANTHER" id="PTHR22950">
    <property type="entry name" value="AMINO ACID TRANSPORTER"/>
    <property type="match status" value="1"/>
</dbReference>
<feature type="transmembrane region" description="Helical" evidence="5">
    <location>
        <begin position="240"/>
        <end position="262"/>
    </location>
</feature>
<evidence type="ECO:0000313" key="8">
    <source>
        <dbReference type="Proteomes" id="UP000187209"/>
    </source>
</evidence>
<dbReference type="OrthoDB" id="438545at2759"/>
<sequence>MLKPPSLNTPLVRIGSFNYRAANNLSRTKTSSTSTAVVRARTWTNQAQIKAQKDDESSMGGAIFTLVASSMETGCLSLPIVLKYVGLIPGVIIIIIAALAAYSGMNGISLAAERRNTFDYSKLVKDLLGKNTALFLDVILLLYLFFSVSGYQLICNESILSAFLYFDIDLKDYILYIMLLYSLLLVFPMSLLQKVTELKVFSFISIGSIIYICATIVYDFPTYVEEKGLSALKLYHFDWYFFSACTFALFSFTCHMSVATVFSDMRDPSKKRMKKVNLRVCMFQLGIYLVIAVIGYLSLLEDTPMFITQRNAPKEYTDSLRIVIARILVCFVLIVTMPFFMILCRQSIQSLVSTGKRKYFSGAWKSLANLAIIVASLVVSNFFPEILVIFNFLGAFCAVFSFLFPTLLDVASSKYKWYTFRNAALLTAAIVINVIAFVSAFLSLVLP</sequence>
<keyword evidence="3 5" id="KW-1133">Transmembrane helix</keyword>
<dbReference type="EMBL" id="MPUH01000362">
    <property type="protein sequence ID" value="OMJ81901.1"/>
    <property type="molecule type" value="Genomic_DNA"/>
</dbReference>
<protein>
    <recommendedName>
        <fullName evidence="6">Amino acid transporter transmembrane domain-containing protein</fullName>
    </recommendedName>
</protein>
<dbReference type="GO" id="GO:0015179">
    <property type="term" value="F:L-amino acid transmembrane transporter activity"/>
    <property type="evidence" value="ECO:0007669"/>
    <property type="project" value="TreeGrafter"/>
</dbReference>
<evidence type="ECO:0000256" key="3">
    <source>
        <dbReference type="ARBA" id="ARBA00022989"/>
    </source>
</evidence>
<feature type="domain" description="Amino acid transporter transmembrane" evidence="6">
    <location>
        <begin position="56"/>
        <end position="443"/>
    </location>
</feature>
<proteinExistence type="predicted"/>
<feature type="transmembrane region" description="Helical" evidence="5">
    <location>
        <begin position="364"/>
        <end position="383"/>
    </location>
</feature>
<feature type="transmembrane region" description="Helical" evidence="5">
    <location>
        <begin position="423"/>
        <end position="446"/>
    </location>
</feature>